<dbReference type="Proteomes" id="UP000244792">
    <property type="component" value="Chromosome"/>
</dbReference>
<reference evidence="2 3" key="1">
    <citation type="submission" date="2017-04" db="EMBL/GenBank/DDBJ databases">
        <title>Genomic insights into metabolism of Thermodesulfobium acidiphilum.</title>
        <authorList>
            <person name="Toshchakov S.V."/>
            <person name="Frolov E.N."/>
            <person name="Kublanov I.V."/>
            <person name="Samarov N.I."/>
            <person name="Novikov A."/>
            <person name="Lebedinsky A.V."/>
            <person name="Bonch-Osmolovskaya E.A."/>
            <person name="Chernyh N.A."/>
        </authorList>
    </citation>
    <scope>NUCLEOTIDE SEQUENCE [LARGE SCALE GENOMIC DNA]</scope>
    <source>
        <strain evidence="2 3">3127-1</strain>
    </source>
</reference>
<accession>A0A2R4W0E5</accession>
<evidence type="ECO:0000256" key="1">
    <source>
        <dbReference type="SAM" id="SignalP"/>
    </source>
</evidence>
<dbReference type="RefSeq" id="WP_108309092.1">
    <property type="nucleotide sequence ID" value="NZ_CP020921.1"/>
</dbReference>
<sequence>MKYFIAVFIFIAFLSLNSLSLQAKTLEFNKENFLKGFNSTKECYLNTKTPTDFVICSSDVYEKDKKEKFFDDSFKMGYDFSAWYIMNKYSLKEDFNQLELAITRDYFLGFRQYQVDFNINDKTLFVLTGVDQQKTKDWIMRWANILNEDPYASKEQ</sequence>
<feature type="chain" id="PRO_5015316616" evidence="1">
    <location>
        <begin position="24"/>
        <end position="156"/>
    </location>
</feature>
<organism evidence="2 3">
    <name type="scientific">Thermodesulfobium acidiphilum</name>
    <dbReference type="NCBI Taxonomy" id="1794699"/>
    <lineage>
        <taxon>Bacteria</taxon>
        <taxon>Pseudomonadati</taxon>
        <taxon>Thermodesulfobiota</taxon>
        <taxon>Thermodesulfobiia</taxon>
        <taxon>Thermodesulfobiales</taxon>
        <taxon>Thermodesulfobiaceae</taxon>
        <taxon>Thermodesulfobium</taxon>
    </lineage>
</organism>
<name>A0A2R4W0E5_THEAF</name>
<evidence type="ECO:0000313" key="2">
    <source>
        <dbReference type="EMBL" id="AWB10279.1"/>
    </source>
</evidence>
<feature type="signal peptide" evidence="1">
    <location>
        <begin position="1"/>
        <end position="23"/>
    </location>
</feature>
<protein>
    <submittedName>
        <fullName evidence="2">Uncharacterized protein</fullName>
    </submittedName>
</protein>
<dbReference type="EMBL" id="CP020921">
    <property type="protein sequence ID" value="AWB10279.1"/>
    <property type="molecule type" value="Genomic_DNA"/>
</dbReference>
<evidence type="ECO:0000313" key="3">
    <source>
        <dbReference type="Proteomes" id="UP000244792"/>
    </source>
</evidence>
<dbReference type="KEGG" id="taci:TDSAC_0924"/>
<dbReference type="OrthoDB" id="9830564at2"/>
<keyword evidence="3" id="KW-1185">Reference proteome</keyword>
<gene>
    <name evidence="2" type="ORF">TDSAC_0924</name>
</gene>
<keyword evidence="1" id="KW-0732">Signal</keyword>
<dbReference type="AlphaFoldDB" id="A0A2R4W0E5"/>
<proteinExistence type="predicted"/>